<reference evidence="1 2" key="1">
    <citation type="journal article" date="2019" name="Sci. Rep.">
        <title>Orb-weaving spider Araneus ventricosus genome elucidates the spidroin gene catalogue.</title>
        <authorList>
            <person name="Kono N."/>
            <person name="Nakamura H."/>
            <person name="Ohtoshi R."/>
            <person name="Moran D.A.P."/>
            <person name="Shinohara A."/>
            <person name="Yoshida Y."/>
            <person name="Fujiwara M."/>
            <person name="Mori M."/>
            <person name="Tomita M."/>
            <person name="Arakawa K."/>
        </authorList>
    </citation>
    <scope>NUCLEOTIDE SEQUENCE [LARGE SCALE GENOMIC DNA]</scope>
</reference>
<dbReference type="Proteomes" id="UP000499080">
    <property type="component" value="Unassembled WGS sequence"/>
</dbReference>
<sequence length="65" mass="7471">TYGAQLCNFAIVHTTMYKPTFATSSSVFVAALLRNLKVVVLESWTFIVRPLQAKWRDRTPHRANF</sequence>
<evidence type="ECO:0000313" key="1">
    <source>
        <dbReference type="EMBL" id="GBO46014.1"/>
    </source>
</evidence>
<evidence type="ECO:0000313" key="2">
    <source>
        <dbReference type="Proteomes" id="UP000499080"/>
    </source>
</evidence>
<dbReference type="EMBL" id="BGPR01073440">
    <property type="protein sequence ID" value="GBO46014.1"/>
    <property type="molecule type" value="Genomic_DNA"/>
</dbReference>
<dbReference type="AlphaFoldDB" id="A0A4Y2XAM9"/>
<comment type="caution">
    <text evidence="1">The sequence shown here is derived from an EMBL/GenBank/DDBJ whole genome shotgun (WGS) entry which is preliminary data.</text>
</comment>
<feature type="non-terminal residue" evidence="1">
    <location>
        <position position="1"/>
    </location>
</feature>
<gene>
    <name evidence="1" type="ORF">AVEN_134650_1</name>
</gene>
<accession>A0A4Y2XAM9</accession>
<protein>
    <submittedName>
        <fullName evidence="1">Uncharacterized protein</fullName>
    </submittedName>
</protein>
<organism evidence="1 2">
    <name type="scientific">Araneus ventricosus</name>
    <name type="common">Orbweaver spider</name>
    <name type="synonym">Epeira ventricosa</name>
    <dbReference type="NCBI Taxonomy" id="182803"/>
    <lineage>
        <taxon>Eukaryota</taxon>
        <taxon>Metazoa</taxon>
        <taxon>Ecdysozoa</taxon>
        <taxon>Arthropoda</taxon>
        <taxon>Chelicerata</taxon>
        <taxon>Arachnida</taxon>
        <taxon>Araneae</taxon>
        <taxon>Araneomorphae</taxon>
        <taxon>Entelegynae</taxon>
        <taxon>Araneoidea</taxon>
        <taxon>Araneidae</taxon>
        <taxon>Araneus</taxon>
    </lineage>
</organism>
<proteinExistence type="predicted"/>
<keyword evidence="2" id="KW-1185">Reference proteome</keyword>
<name>A0A4Y2XAM9_ARAVE</name>